<reference evidence="1 2" key="1">
    <citation type="submission" date="2020-11" db="EMBL/GenBank/DDBJ databases">
        <title>Pseudonocardia abyssalis sp. nov. and Pseudonocardia oceani sp. nov., description and phylogenomic analysis of two novel actinomycetes isolated from the deep Southern Ocean.</title>
        <authorList>
            <person name="Parra J."/>
        </authorList>
    </citation>
    <scope>NUCLEOTIDE SEQUENCE [LARGE SCALE GENOMIC DNA]</scope>
    <source>
        <strain evidence="1 2">KRD-168</strain>
    </source>
</reference>
<evidence type="ECO:0000313" key="1">
    <source>
        <dbReference type="EMBL" id="MBW0137680.1"/>
    </source>
</evidence>
<accession>A0ABS6UZJ0</accession>
<dbReference type="EMBL" id="JADQDK010000001">
    <property type="protein sequence ID" value="MBW0137680.1"/>
    <property type="molecule type" value="Genomic_DNA"/>
</dbReference>
<sequence>MTTIDSKKDDELVYIPFEHVEQGAKLILVGITPGPNQLRLAYDEARRRVQSGEHWDSVERSVKQVAGFGGSAMRPNLIRLLQHFRVAALLGIAHEADLWGASSGALHSTSVIPHAAFRRGHPFAGTFDEVRRSSVFAQCFSKDFLPTLRVLGSAARYIALGPTALDALTWCVDEQLLGANQLLGAFPHPSTSGGSQVDYFLRKKSRDDLHPSDPVRARLDWLDKAYIEFNAAREAWAEVEISRESSATTVLIDLASYGQESAMNRGVGPTEVQLEGSKRGAVSSTPEPKILQSAQIETPQVLMGSKFSYVVVRGRDAGLVLRPHEHADGCYVVSFTRFKRDYVRVPIGERLSPWLKRGYSLRMSARGRPPVLISPDKITGSD</sequence>
<keyword evidence="2" id="KW-1185">Reference proteome</keyword>
<dbReference type="Proteomes" id="UP000694287">
    <property type="component" value="Unassembled WGS sequence"/>
</dbReference>
<protein>
    <submittedName>
        <fullName evidence="1">Uncharacterized protein</fullName>
    </submittedName>
</protein>
<organism evidence="1 2">
    <name type="scientific">Pseudonocardia abyssalis</name>
    <dbReference type="NCBI Taxonomy" id="2792008"/>
    <lineage>
        <taxon>Bacteria</taxon>
        <taxon>Bacillati</taxon>
        <taxon>Actinomycetota</taxon>
        <taxon>Actinomycetes</taxon>
        <taxon>Pseudonocardiales</taxon>
        <taxon>Pseudonocardiaceae</taxon>
        <taxon>Pseudonocardia</taxon>
    </lineage>
</organism>
<gene>
    <name evidence="1" type="ORF">I4I81_25955</name>
</gene>
<comment type="caution">
    <text evidence="1">The sequence shown here is derived from an EMBL/GenBank/DDBJ whole genome shotgun (WGS) entry which is preliminary data.</text>
</comment>
<evidence type="ECO:0000313" key="2">
    <source>
        <dbReference type="Proteomes" id="UP000694287"/>
    </source>
</evidence>
<proteinExistence type="predicted"/>
<dbReference type="RefSeq" id="WP_218604076.1">
    <property type="nucleotide sequence ID" value="NZ_JADQDJ010000186.1"/>
</dbReference>
<name>A0ABS6UZJ0_9PSEU</name>